<dbReference type="RefSeq" id="WP_133901385.1">
    <property type="nucleotide sequence ID" value="NZ_SOCP01000002.1"/>
</dbReference>
<reference evidence="4 5" key="1">
    <citation type="submission" date="2019-03" db="EMBL/GenBank/DDBJ databases">
        <title>Genomic Encyclopedia of Archaeal and Bacterial Type Strains, Phase II (KMG-II): from individual species to whole genera.</title>
        <authorList>
            <person name="Goeker M."/>
        </authorList>
    </citation>
    <scope>NUCLEOTIDE SEQUENCE [LARGE SCALE GENOMIC DNA]</scope>
    <source>
        <strain evidence="4 5">DSM 45499</strain>
    </source>
</reference>
<comment type="caution">
    <text evidence="4">The sequence shown here is derived from an EMBL/GenBank/DDBJ whole genome shotgun (WGS) entry which is preliminary data.</text>
</comment>
<gene>
    <name evidence="4" type="ORF">CLV71_102159</name>
</gene>
<accession>A0A4R7W261</accession>
<dbReference type="Pfam" id="PF00550">
    <property type="entry name" value="PP-binding"/>
    <property type="match status" value="1"/>
</dbReference>
<dbReference type="Proteomes" id="UP000294927">
    <property type="component" value="Unassembled WGS sequence"/>
</dbReference>
<keyword evidence="2" id="KW-0597">Phosphoprotein</keyword>
<dbReference type="GO" id="GO:0031177">
    <property type="term" value="F:phosphopantetheine binding"/>
    <property type="evidence" value="ECO:0007669"/>
    <property type="project" value="InterPro"/>
</dbReference>
<evidence type="ECO:0000313" key="4">
    <source>
        <dbReference type="EMBL" id="TDV56098.1"/>
    </source>
</evidence>
<proteinExistence type="predicted"/>
<dbReference type="PROSITE" id="PS50075">
    <property type="entry name" value="CARRIER"/>
    <property type="match status" value="1"/>
</dbReference>
<dbReference type="EMBL" id="SOCP01000002">
    <property type="protein sequence ID" value="TDV56098.1"/>
    <property type="molecule type" value="Genomic_DNA"/>
</dbReference>
<name>A0A4R7W261_9PSEU</name>
<dbReference type="InterPro" id="IPR036736">
    <property type="entry name" value="ACP-like_sf"/>
</dbReference>
<dbReference type="SUPFAM" id="SSF47336">
    <property type="entry name" value="ACP-like"/>
    <property type="match status" value="1"/>
</dbReference>
<dbReference type="InterPro" id="IPR020806">
    <property type="entry name" value="PKS_PP-bd"/>
</dbReference>
<dbReference type="InterPro" id="IPR009081">
    <property type="entry name" value="PP-bd_ACP"/>
</dbReference>
<dbReference type="OrthoDB" id="2085352at2"/>
<keyword evidence="1" id="KW-0596">Phosphopantetheine</keyword>
<dbReference type="AlphaFoldDB" id="A0A4R7W261"/>
<feature type="domain" description="Carrier" evidence="3">
    <location>
        <begin position="15"/>
        <end position="90"/>
    </location>
</feature>
<evidence type="ECO:0000259" key="3">
    <source>
        <dbReference type="PROSITE" id="PS50075"/>
    </source>
</evidence>
<evidence type="ECO:0000313" key="5">
    <source>
        <dbReference type="Proteomes" id="UP000294927"/>
    </source>
</evidence>
<organism evidence="4 5">
    <name type="scientific">Actinophytocola oryzae</name>
    <dbReference type="NCBI Taxonomy" id="502181"/>
    <lineage>
        <taxon>Bacteria</taxon>
        <taxon>Bacillati</taxon>
        <taxon>Actinomycetota</taxon>
        <taxon>Actinomycetes</taxon>
        <taxon>Pseudonocardiales</taxon>
        <taxon>Pseudonocardiaceae</taxon>
    </lineage>
</organism>
<evidence type="ECO:0000256" key="2">
    <source>
        <dbReference type="ARBA" id="ARBA00022553"/>
    </source>
</evidence>
<protein>
    <submittedName>
        <fullName evidence="4">Phosphopantetheine binding protein</fullName>
    </submittedName>
</protein>
<keyword evidence="5" id="KW-1185">Reference proteome</keyword>
<dbReference type="SMART" id="SM00823">
    <property type="entry name" value="PKS_PP"/>
    <property type="match status" value="1"/>
</dbReference>
<dbReference type="Gene3D" id="1.10.1200.10">
    <property type="entry name" value="ACP-like"/>
    <property type="match status" value="1"/>
</dbReference>
<sequence length="99" mass="10403">MSDVTSSGQADAEAGDQPRLVGLVRSAWRDTLGYDTPDDDTSFFDAGGDSFVLIALIGRISTSSGLTIKAVDVLRAPTIRKQAALLGRLMESDRSGEAA</sequence>
<evidence type="ECO:0000256" key="1">
    <source>
        <dbReference type="ARBA" id="ARBA00022450"/>
    </source>
</evidence>